<keyword evidence="2" id="KW-0614">Plasmid</keyword>
<geneLocation type="plasmid" evidence="2 3">
    <name>unnamed</name>
</geneLocation>
<dbReference type="AlphaFoldDB" id="A0A075JP24"/>
<protein>
    <submittedName>
        <fullName evidence="2">Uncharacterized protein</fullName>
    </submittedName>
</protein>
<keyword evidence="1" id="KW-0812">Transmembrane</keyword>
<keyword evidence="1" id="KW-1133">Transmembrane helix</keyword>
<evidence type="ECO:0000313" key="3">
    <source>
        <dbReference type="Proteomes" id="UP000027986"/>
    </source>
</evidence>
<dbReference type="EMBL" id="CP008890">
    <property type="protein sequence ID" value="AIF41913.1"/>
    <property type="molecule type" value="Genomic_DNA"/>
</dbReference>
<keyword evidence="3" id="KW-1185">Reference proteome</keyword>
<evidence type="ECO:0000256" key="1">
    <source>
        <dbReference type="SAM" id="Phobius"/>
    </source>
</evidence>
<accession>A0A075JP24</accession>
<evidence type="ECO:0000313" key="2">
    <source>
        <dbReference type="EMBL" id="AIF41913.1"/>
    </source>
</evidence>
<gene>
    <name evidence="2" type="ORF">HX89_14550</name>
</gene>
<organism evidence="2 3">
    <name type="scientific">Dermacoccus nishinomiyaensis</name>
    <dbReference type="NCBI Taxonomy" id="1274"/>
    <lineage>
        <taxon>Bacteria</taxon>
        <taxon>Bacillati</taxon>
        <taxon>Actinomycetota</taxon>
        <taxon>Actinomycetes</taxon>
        <taxon>Micrococcales</taxon>
        <taxon>Dermacoccaceae</taxon>
        <taxon>Dermacoccus</taxon>
    </lineage>
</organism>
<dbReference type="Proteomes" id="UP000027986">
    <property type="component" value="Plasmid unnamed"/>
</dbReference>
<dbReference type="KEGG" id="dni:HX89_14550"/>
<name>A0A075JP24_9MICO</name>
<proteinExistence type="predicted"/>
<feature type="transmembrane region" description="Helical" evidence="1">
    <location>
        <begin position="12"/>
        <end position="31"/>
    </location>
</feature>
<keyword evidence="1" id="KW-0472">Membrane</keyword>
<sequence>MQLRNVTQRHRMIALAIAVVGAVLGAFVLWAEWRYLVAQQGYLPPDPMPRRPLVHPVRTPW</sequence>
<dbReference type="HOGENOM" id="CLU_2914870_0_0_11"/>
<reference evidence="2 3" key="1">
    <citation type="submission" date="2014-07" db="EMBL/GenBank/DDBJ databases">
        <title>Genome Sequencing of Dermacoccus nishinomiyaensis.</title>
        <authorList>
            <person name="Hong K.W."/>
            <person name="Chan K.G."/>
        </authorList>
    </citation>
    <scope>NUCLEOTIDE SEQUENCE [LARGE SCALE GENOMIC DNA]</scope>
    <source>
        <strain evidence="2 3">M25</strain>
        <plasmid evidence="3">Plasmid unnamed</plasmid>
    </source>
</reference>